<organism evidence="2 3">
    <name type="scientific">Favolaschia claudopus</name>
    <dbReference type="NCBI Taxonomy" id="2862362"/>
    <lineage>
        <taxon>Eukaryota</taxon>
        <taxon>Fungi</taxon>
        <taxon>Dikarya</taxon>
        <taxon>Basidiomycota</taxon>
        <taxon>Agaricomycotina</taxon>
        <taxon>Agaricomycetes</taxon>
        <taxon>Agaricomycetidae</taxon>
        <taxon>Agaricales</taxon>
        <taxon>Marasmiineae</taxon>
        <taxon>Mycenaceae</taxon>
        <taxon>Favolaschia</taxon>
    </lineage>
</organism>
<dbReference type="Proteomes" id="UP001362999">
    <property type="component" value="Unassembled WGS sequence"/>
</dbReference>
<sequence>MTKVKTQSRKFDFSRSGERDVQAPGCKILLLAAKIKVFQIQEIFLPLRGFFDSKPAPAKPQNPFPTPSNTSQRFKFSVKTSKSRDSKIPTGLQIPPTPTNR</sequence>
<dbReference type="EMBL" id="JAWWNJ010000001">
    <property type="protein sequence ID" value="KAK7063592.1"/>
    <property type="molecule type" value="Genomic_DNA"/>
</dbReference>
<comment type="caution">
    <text evidence="2">The sequence shown here is derived from an EMBL/GenBank/DDBJ whole genome shotgun (WGS) entry which is preliminary data.</text>
</comment>
<evidence type="ECO:0000313" key="2">
    <source>
        <dbReference type="EMBL" id="KAK7063592.1"/>
    </source>
</evidence>
<gene>
    <name evidence="2" type="ORF">R3P38DRAFT_2756481</name>
</gene>
<protein>
    <submittedName>
        <fullName evidence="2">Uncharacterized protein</fullName>
    </submittedName>
</protein>
<feature type="compositionally biased region" description="Polar residues" evidence="1">
    <location>
        <begin position="67"/>
        <end position="80"/>
    </location>
</feature>
<evidence type="ECO:0000313" key="3">
    <source>
        <dbReference type="Proteomes" id="UP001362999"/>
    </source>
</evidence>
<accession>A0AAW0ED67</accession>
<feature type="region of interest" description="Disordered" evidence="1">
    <location>
        <begin position="55"/>
        <end position="101"/>
    </location>
</feature>
<name>A0AAW0ED67_9AGAR</name>
<keyword evidence="3" id="KW-1185">Reference proteome</keyword>
<evidence type="ECO:0000256" key="1">
    <source>
        <dbReference type="SAM" id="MobiDB-lite"/>
    </source>
</evidence>
<proteinExistence type="predicted"/>
<feature type="compositionally biased region" description="Pro residues" evidence="1">
    <location>
        <begin position="57"/>
        <end position="66"/>
    </location>
</feature>
<dbReference type="AlphaFoldDB" id="A0AAW0ED67"/>
<reference evidence="2 3" key="1">
    <citation type="journal article" date="2024" name="J Genomics">
        <title>Draft genome sequencing and assembly of Favolaschia claudopus CIRM-BRFM 2984 isolated from oak limbs.</title>
        <authorList>
            <person name="Navarro D."/>
            <person name="Drula E."/>
            <person name="Chaduli D."/>
            <person name="Cazenave R."/>
            <person name="Ahrendt S."/>
            <person name="Wang J."/>
            <person name="Lipzen A."/>
            <person name="Daum C."/>
            <person name="Barry K."/>
            <person name="Grigoriev I.V."/>
            <person name="Favel A."/>
            <person name="Rosso M.N."/>
            <person name="Martin F."/>
        </authorList>
    </citation>
    <scope>NUCLEOTIDE SEQUENCE [LARGE SCALE GENOMIC DNA]</scope>
    <source>
        <strain evidence="2 3">CIRM-BRFM 2984</strain>
    </source>
</reference>